<feature type="compositionally biased region" description="Basic and acidic residues" evidence="1">
    <location>
        <begin position="336"/>
        <end position="349"/>
    </location>
</feature>
<gene>
    <name evidence="2" type="ORF">DBRI00130_LOCUS3307</name>
</gene>
<organism evidence="2">
    <name type="scientific">Ditylum brightwellii</name>
    <dbReference type="NCBI Taxonomy" id="49249"/>
    <lineage>
        <taxon>Eukaryota</taxon>
        <taxon>Sar</taxon>
        <taxon>Stramenopiles</taxon>
        <taxon>Ochrophyta</taxon>
        <taxon>Bacillariophyta</taxon>
        <taxon>Mediophyceae</taxon>
        <taxon>Lithodesmiophycidae</taxon>
        <taxon>Lithodesmiales</taxon>
        <taxon>Lithodesmiaceae</taxon>
        <taxon>Ditylum</taxon>
    </lineage>
</organism>
<protein>
    <submittedName>
        <fullName evidence="2">Uncharacterized protein</fullName>
    </submittedName>
</protein>
<proteinExistence type="predicted"/>
<feature type="compositionally biased region" description="Polar residues" evidence="1">
    <location>
        <begin position="202"/>
        <end position="212"/>
    </location>
</feature>
<feature type="compositionally biased region" description="Basic residues" evidence="1">
    <location>
        <begin position="214"/>
        <end position="228"/>
    </location>
</feature>
<dbReference type="AlphaFoldDB" id="A0A6S8ZGE3"/>
<feature type="compositionally biased region" description="Basic residues" evidence="1">
    <location>
        <begin position="350"/>
        <end position="359"/>
    </location>
</feature>
<evidence type="ECO:0000256" key="1">
    <source>
        <dbReference type="SAM" id="MobiDB-lite"/>
    </source>
</evidence>
<feature type="region of interest" description="Disordered" evidence="1">
    <location>
        <begin position="1"/>
        <end position="92"/>
    </location>
</feature>
<feature type="compositionally biased region" description="Basic and acidic residues" evidence="1">
    <location>
        <begin position="76"/>
        <end position="88"/>
    </location>
</feature>
<name>A0A6S8ZGE3_9STRA</name>
<sequence length="371" mass="42310">MGGTSAEESTYKKKKSFLSKLRRSSRKPRAELVTTPPPKSQQRQPVLETPVKRDPSKNVGNLDFPETLAETPPLTPEERRRSRLEHYGEPTVEPDWKIPVVQQHTEDEDEDQLYMTGEATQEVEDGDLLNVITLEEEGNDVIFDNPSLDNKDKARPPIDSITTSSGVPVITSLGSDSFRPSEVQNFGGLSVVGSYYGTNDSDLMSHDPSQATKKVMRGRTTRKTRQKKILAQAPSARDSAYEGPPRYDWIDIETAAAVKVQAIFRRNQTMRELEKQGITTAAMRNRKRAMKAKKYKKMHVSEDTPSLLRFCGVGFLFGDATEEDYEIKEQMAKEEYARKKKAKEEEETKRRRYRPRKKPAHQLVEEFEVIE</sequence>
<reference evidence="2" key="1">
    <citation type="submission" date="2021-01" db="EMBL/GenBank/DDBJ databases">
        <authorList>
            <person name="Corre E."/>
            <person name="Pelletier E."/>
            <person name="Niang G."/>
            <person name="Scheremetjew M."/>
            <person name="Finn R."/>
            <person name="Kale V."/>
            <person name="Holt S."/>
            <person name="Cochrane G."/>
            <person name="Meng A."/>
            <person name="Brown T."/>
            <person name="Cohen L."/>
        </authorList>
    </citation>
    <scope>NUCLEOTIDE SEQUENCE</scope>
    <source>
        <strain evidence="2">GSO104</strain>
    </source>
</reference>
<feature type="region of interest" description="Disordered" evidence="1">
    <location>
        <begin position="336"/>
        <end position="359"/>
    </location>
</feature>
<dbReference type="EMBL" id="HBNS01004074">
    <property type="protein sequence ID" value="CAE4584648.1"/>
    <property type="molecule type" value="Transcribed_RNA"/>
</dbReference>
<feature type="region of interest" description="Disordered" evidence="1">
    <location>
        <begin position="143"/>
        <end position="162"/>
    </location>
</feature>
<evidence type="ECO:0000313" key="2">
    <source>
        <dbReference type="EMBL" id="CAE4584648.1"/>
    </source>
</evidence>
<feature type="compositionally biased region" description="Basic residues" evidence="1">
    <location>
        <begin position="12"/>
        <end position="27"/>
    </location>
</feature>
<feature type="region of interest" description="Disordered" evidence="1">
    <location>
        <begin position="202"/>
        <end position="243"/>
    </location>
</feature>
<accession>A0A6S8ZGE3</accession>